<feature type="region of interest" description="Disordered" evidence="1">
    <location>
        <begin position="524"/>
        <end position="568"/>
    </location>
</feature>
<proteinExistence type="predicted"/>
<keyword evidence="2" id="KW-0472">Membrane</keyword>
<organism evidence="3 4">
    <name type="scientific">Psychromarinibacter sediminicola</name>
    <dbReference type="NCBI Taxonomy" id="3033385"/>
    <lineage>
        <taxon>Bacteria</taxon>
        <taxon>Pseudomonadati</taxon>
        <taxon>Pseudomonadota</taxon>
        <taxon>Alphaproteobacteria</taxon>
        <taxon>Rhodobacterales</taxon>
        <taxon>Paracoccaceae</taxon>
        <taxon>Psychromarinibacter</taxon>
    </lineage>
</organism>
<feature type="transmembrane region" description="Helical" evidence="2">
    <location>
        <begin position="238"/>
        <end position="261"/>
    </location>
</feature>
<feature type="compositionally biased region" description="Low complexity" evidence="1">
    <location>
        <begin position="99"/>
        <end position="112"/>
    </location>
</feature>
<keyword evidence="2" id="KW-0812">Transmembrane</keyword>
<evidence type="ECO:0000256" key="1">
    <source>
        <dbReference type="SAM" id="MobiDB-lite"/>
    </source>
</evidence>
<sequence length="676" mass="69248">MPIAPTLTECAYAAHAKGAMPALMSPPELHRFWPRLRALTFAVLCGLVPVALIPVIDLLGPDIGPQTVVTPPDLAALEAASAAKRRALVEELTAGVPPAAASDAADADAATTEAEDGRPGAPDTATTEADITAADTAAEDGPPAAEGDGSSGDTVPYNSAATADAADAALKRLVDAAQAEQVDQGAKTYAIYRAKLLLIGGLVLFVPLLAVMTLYQLRLVRRIWSPVLRTRYGPAHSIGTGHFLAWLLPFGLAGLGGGIIVRLRQVDLPAAETWLWLGTVLAVGGLALVLALAGAATRGGLRARLFANRPALVTGLTLACAIPLGSWAAAATHAPDLLGAALVPDIPDLAVLGVALVAGLFAALVTLTVLGTRTLSQSFPDPEMTEAFVHAGPIAPREAVDHAAGIWEALSQLDLPDPAPGAAPATYPTIPGPSAVTLVNAMVRVLAVTMVGALVVVSLALEVLVRADPTPAALADSLASGVSAWLLLLGVVFSVILGLVYIGPAVRLDIYASAHEMARKALDTADKAAKPDTPRQWSGRASGPFGDVDVTLREGPPPAAPAGGPAATARITARPATLHASTFLSPARPVPRPRPPAVPLAPVLPGLLAHPAPPPLDARLTRCLGADRLRFATLLATVHYGGAFHSLLEGRLQPRIRDIVTMIAPAGVSAVLALLK</sequence>
<name>A0AAE3NWR5_9RHOB</name>
<reference evidence="3" key="1">
    <citation type="submission" date="2023-03" db="EMBL/GenBank/DDBJ databases">
        <title>Multiphase analysis and comparison of six strains from genera Psychromarinibacter, Lutimaribacter, and Maritimibacter, including a novel species: Psychromarinibacter sediminicola sp. nov.</title>
        <authorList>
            <person name="Wang Y.-H."/>
            <person name="Ye M.-Q."/>
            <person name="Du Z.-J."/>
        </authorList>
    </citation>
    <scope>NUCLEOTIDE SEQUENCE</scope>
    <source>
        <strain evidence="3">C21-152</strain>
    </source>
</reference>
<protein>
    <submittedName>
        <fullName evidence="3">Uncharacterized protein</fullName>
    </submittedName>
</protein>
<feature type="compositionally biased region" description="Low complexity" evidence="1">
    <location>
        <begin position="123"/>
        <end position="140"/>
    </location>
</feature>
<feature type="region of interest" description="Disordered" evidence="1">
    <location>
        <begin position="98"/>
        <end position="158"/>
    </location>
</feature>
<feature type="transmembrane region" description="Helical" evidence="2">
    <location>
        <begin position="273"/>
        <end position="297"/>
    </location>
</feature>
<feature type="transmembrane region" description="Helical" evidence="2">
    <location>
        <begin position="309"/>
        <end position="329"/>
    </location>
</feature>
<dbReference type="EMBL" id="JARGYC010000048">
    <property type="protein sequence ID" value="MDF0602370.1"/>
    <property type="molecule type" value="Genomic_DNA"/>
</dbReference>
<gene>
    <name evidence="3" type="ORF">P1J78_16650</name>
</gene>
<accession>A0AAE3NWR5</accession>
<keyword evidence="4" id="KW-1185">Reference proteome</keyword>
<dbReference type="RefSeq" id="WP_275568499.1">
    <property type="nucleotide sequence ID" value="NZ_JARGYC010000048.1"/>
</dbReference>
<feature type="transmembrane region" description="Helical" evidence="2">
    <location>
        <begin position="445"/>
        <end position="464"/>
    </location>
</feature>
<evidence type="ECO:0000256" key="2">
    <source>
        <dbReference type="SAM" id="Phobius"/>
    </source>
</evidence>
<evidence type="ECO:0000313" key="3">
    <source>
        <dbReference type="EMBL" id="MDF0602370.1"/>
    </source>
</evidence>
<evidence type="ECO:0000313" key="4">
    <source>
        <dbReference type="Proteomes" id="UP001220964"/>
    </source>
</evidence>
<feature type="compositionally biased region" description="Basic and acidic residues" evidence="1">
    <location>
        <begin position="524"/>
        <end position="533"/>
    </location>
</feature>
<feature type="transmembrane region" description="Helical" evidence="2">
    <location>
        <begin position="349"/>
        <end position="370"/>
    </location>
</feature>
<dbReference type="Proteomes" id="UP001220964">
    <property type="component" value="Unassembled WGS sequence"/>
</dbReference>
<dbReference type="AlphaFoldDB" id="A0AAE3NWR5"/>
<comment type="caution">
    <text evidence="3">The sequence shown here is derived from an EMBL/GenBank/DDBJ whole genome shotgun (WGS) entry which is preliminary data.</text>
</comment>
<keyword evidence="2" id="KW-1133">Transmembrane helix</keyword>
<feature type="transmembrane region" description="Helical" evidence="2">
    <location>
        <begin position="484"/>
        <end position="503"/>
    </location>
</feature>
<feature type="transmembrane region" description="Helical" evidence="2">
    <location>
        <begin position="196"/>
        <end position="217"/>
    </location>
</feature>